<sequence>MSKIWLVTGSANGLGRSITEAALHKGDKVIATARRPEELNDLVENYGEQILAAPLDVTDEKAAVSAVNEGLKTFGRIDVLVNNAGYGDVRPFEETNSEDFQKLIDTCFYGVIYLTRAVLPSMRKQHSGHIIQISSVGGRFAAAGGTAYHAAKWAVGGFSEALSQETKPFGVEVCAVEPGSMRTNWGNRATKNRPDFLPDYEQSVGEKIRSLEPHWGHENGDPEKVAQVILKLAYEKDLPDHLLLGSDAIYINNQAERERTVQAERWNEVSISTDAGSSSTVMGTEI</sequence>
<evidence type="ECO:0000256" key="2">
    <source>
        <dbReference type="ARBA" id="ARBA00023002"/>
    </source>
</evidence>
<evidence type="ECO:0000313" key="5">
    <source>
        <dbReference type="EMBL" id="UOQ44900.1"/>
    </source>
</evidence>
<dbReference type="InterPro" id="IPR036291">
    <property type="entry name" value="NAD(P)-bd_dom_sf"/>
</dbReference>
<dbReference type="PANTHER" id="PTHR43976:SF16">
    <property type="entry name" value="SHORT-CHAIN DEHYDROGENASE_REDUCTASE FAMILY PROTEIN"/>
    <property type="match status" value="1"/>
</dbReference>
<dbReference type="InterPro" id="IPR002347">
    <property type="entry name" value="SDR_fam"/>
</dbReference>
<feature type="domain" description="Ketoreductase" evidence="4">
    <location>
        <begin position="3"/>
        <end position="182"/>
    </location>
</feature>
<dbReference type="PRINTS" id="PR00081">
    <property type="entry name" value="GDHRDH"/>
</dbReference>
<dbReference type="Proteomes" id="UP000831787">
    <property type="component" value="Chromosome"/>
</dbReference>
<evidence type="ECO:0000256" key="3">
    <source>
        <dbReference type="RuleBase" id="RU000363"/>
    </source>
</evidence>
<dbReference type="PANTHER" id="PTHR43976">
    <property type="entry name" value="SHORT CHAIN DEHYDROGENASE"/>
    <property type="match status" value="1"/>
</dbReference>
<proteinExistence type="inferred from homology"/>
<dbReference type="InterPro" id="IPR051911">
    <property type="entry name" value="SDR_oxidoreductase"/>
</dbReference>
<accession>A0ABY4ELM7</accession>
<dbReference type="PRINTS" id="PR00080">
    <property type="entry name" value="SDRFAMILY"/>
</dbReference>
<dbReference type="SUPFAM" id="SSF51735">
    <property type="entry name" value="NAD(P)-binding Rossmann-fold domains"/>
    <property type="match status" value="1"/>
</dbReference>
<dbReference type="InterPro" id="IPR057326">
    <property type="entry name" value="KR_dom"/>
</dbReference>
<keyword evidence="6" id="KW-1185">Reference proteome</keyword>
<name>A0ABY4ELM7_9BACI</name>
<keyword evidence="2" id="KW-0560">Oxidoreductase</keyword>
<evidence type="ECO:0000313" key="6">
    <source>
        <dbReference type="Proteomes" id="UP000831787"/>
    </source>
</evidence>
<evidence type="ECO:0000259" key="4">
    <source>
        <dbReference type="SMART" id="SM00822"/>
    </source>
</evidence>
<dbReference type="RefSeq" id="WP_244711218.1">
    <property type="nucleotide sequence ID" value="NZ_CP095073.1"/>
</dbReference>
<dbReference type="EMBL" id="CP095073">
    <property type="protein sequence ID" value="UOQ44900.1"/>
    <property type="molecule type" value="Genomic_DNA"/>
</dbReference>
<comment type="similarity">
    <text evidence="1 3">Belongs to the short-chain dehydrogenases/reductases (SDR) family.</text>
</comment>
<reference evidence="5 6" key="1">
    <citation type="submission" date="2022-04" db="EMBL/GenBank/DDBJ databases">
        <title>Halobacillus sp. isolated from saltern.</title>
        <authorList>
            <person name="Won M."/>
            <person name="Lee C.-M."/>
            <person name="Woen H.-Y."/>
            <person name="Kwon S.-W."/>
        </authorList>
    </citation>
    <scope>NUCLEOTIDE SEQUENCE [LARGE SCALE GENOMIC DNA]</scope>
    <source>
        <strain evidence="5 6">SSBR10-3</strain>
    </source>
</reference>
<dbReference type="Pfam" id="PF00106">
    <property type="entry name" value="adh_short"/>
    <property type="match status" value="1"/>
</dbReference>
<protein>
    <submittedName>
        <fullName evidence="5">SDR family NAD(P)-dependent oxidoreductase</fullName>
    </submittedName>
</protein>
<gene>
    <name evidence="5" type="ORF">MUN89_02810</name>
</gene>
<dbReference type="CDD" id="cd05374">
    <property type="entry name" value="17beta-HSD-like_SDR_c"/>
    <property type="match status" value="1"/>
</dbReference>
<evidence type="ECO:0000256" key="1">
    <source>
        <dbReference type="ARBA" id="ARBA00006484"/>
    </source>
</evidence>
<dbReference type="SMART" id="SM00822">
    <property type="entry name" value="PKS_KR"/>
    <property type="match status" value="1"/>
</dbReference>
<dbReference type="Gene3D" id="3.40.50.720">
    <property type="entry name" value="NAD(P)-binding Rossmann-like Domain"/>
    <property type="match status" value="1"/>
</dbReference>
<organism evidence="5 6">
    <name type="scientific">Halobacillus salinarum</name>
    <dbReference type="NCBI Taxonomy" id="2932257"/>
    <lineage>
        <taxon>Bacteria</taxon>
        <taxon>Bacillati</taxon>
        <taxon>Bacillota</taxon>
        <taxon>Bacilli</taxon>
        <taxon>Bacillales</taxon>
        <taxon>Bacillaceae</taxon>
        <taxon>Halobacillus</taxon>
    </lineage>
</organism>